<accession>A0ABS4H800</accession>
<gene>
    <name evidence="2" type="ORF">J2Z20_003602</name>
</gene>
<dbReference type="EMBL" id="JAGGKP010000021">
    <property type="protein sequence ID" value="MBP1938660.1"/>
    <property type="molecule type" value="Genomic_DNA"/>
</dbReference>
<keyword evidence="1" id="KW-0732">Signal</keyword>
<evidence type="ECO:0000313" key="2">
    <source>
        <dbReference type="EMBL" id="MBP1938660.1"/>
    </source>
</evidence>
<comment type="caution">
    <text evidence="2">The sequence shown here is derived from an EMBL/GenBank/DDBJ whole genome shotgun (WGS) entry which is preliminary data.</text>
</comment>
<keyword evidence="3" id="KW-1185">Reference proteome</keyword>
<dbReference type="RefSeq" id="WP_209853370.1">
    <property type="nucleotide sequence ID" value="NZ_JAGGKP010000021.1"/>
</dbReference>
<evidence type="ECO:0000256" key="1">
    <source>
        <dbReference type="SAM" id="SignalP"/>
    </source>
</evidence>
<proteinExistence type="predicted"/>
<dbReference type="Proteomes" id="UP001519273">
    <property type="component" value="Unassembled WGS sequence"/>
</dbReference>
<protein>
    <recommendedName>
        <fullName evidence="4">Lipoprotein</fullName>
    </recommendedName>
</protein>
<evidence type="ECO:0008006" key="4">
    <source>
        <dbReference type="Google" id="ProtNLM"/>
    </source>
</evidence>
<feature type="signal peptide" evidence="1">
    <location>
        <begin position="1"/>
        <end position="20"/>
    </location>
</feature>
<name>A0ABS4H800_9BACL</name>
<evidence type="ECO:0000313" key="3">
    <source>
        <dbReference type="Proteomes" id="UP001519273"/>
    </source>
</evidence>
<organism evidence="2 3">
    <name type="scientific">Paenibacillus sediminis</name>
    <dbReference type="NCBI Taxonomy" id="664909"/>
    <lineage>
        <taxon>Bacteria</taxon>
        <taxon>Bacillati</taxon>
        <taxon>Bacillota</taxon>
        <taxon>Bacilli</taxon>
        <taxon>Bacillales</taxon>
        <taxon>Paenibacillaceae</taxon>
        <taxon>Paenibacillus</taxon>
    </lineage>
</organism>
<sequence length="151" mass="17075">MHKKLLITLLSVILILNACSVLNQKLGNEPPQPKLTADGKQIKIYQSSYCWGSKCVDYIGPNEMLKDKEKDKIKGNTTISIQFEGKQPTELGLAIFNQDEITHETITDNQFKAPDTKGIYYFNLSANWLRDKDKRITEGSSSYAFAIEVLD</sequence>
<reference evidence="2 3" key="1">
    <citation type="submission" date="2021-03" db="EMBL/GenBank/DDBJ databases">
        <title>Genomic Encyclopedia of Type Strains, Phase IV (KMG-IV): sequencing the most valuable type-strain genomes for metagenomic binning, comparative biology and taxonomic classification.</title>
        <authorList>
            <person name="Goeker M."/>
        </authorList>
    </citation>
    <scope>NUCLEOTIDE SEQUENCE [LARGE SCALE GENOMIC DNA]</scope>
    <source>
        <strain evidence="2 3">DSM 23491</strain>
    </source>
</reference>
<feature type="chain" id="PRO_5047408345" description="Lipoprotein" evidence="1">
    <location>
        <begin position="21"/>
        <end position="151"/>
    </location>
</feature>